<dbReference type="RefSeq" id="WP_147210060.1">
    <property type="nucleotide sequence ID" value="NZ_BJYM01000006.1"/>
</dbReference>
<dbReference type="Proteomes" id="UP000321558">
    <property type="component" value="Unassembled WGS sequence"/>
</dbReference>
<keyword evidence="1" id="KW-1133">Transmembrane helix</keyword>
<evidence type="ECO:0008006" key="4">
    <source>
        <dbReference type="Google" id="ProtNLM"/>
    </source>
</evidence>
<proteinExistence type="predicted"/>
<dbReference type="Pfam" id="PF13416">
    <property type="entry name" value="SBP_bac_8"/>
    <property type="match status" value="1"/>
</dbReference>
<dbReference type="InterPro" id="IPR006059">
    <property type="entry name" value="SBP"/>
</dbReference>
<name>A0A511ZHY3_9BACI</name>
<dbReference type="EMBL" id="BJYM01000006">
    <property type="protein sequence ID" value="GEN87046.1"/>
    <property type="molecule type" value="Genomic_DNA"/>
</dbReference>
<protein>
    <recommendedName>
        <fullName evidence="4">ABC transporter substrate-binding protein</fullName>
    </recommendedName>
</protein>
<comment type="caution">
    <text evidence="2">The sequence shown here is derived from an EMBL/GenBank/DDBJ whole genome shotgun (WGS) entry which is preliminary data.</text>
</comment>
<gene>
    <name evidence="2" type="ORF">OSO01_17850</name>
</gene>
<reference evidence="2 3" key="1">
    <citation type="submission" date="2019-07" db="EMBL/GenBank/DDBJ databases">
        <title>Whole genome shotgun sequence of Oceanobacillus sojae NBRC 105379.</title>
        <authorList>
            <person name="Hosoyama A."/>
            <person name="Uohara A."/>
            <person name="Ohji S."/>
            <person name="Ichikawa N."/>
        </authorList>
    </citation>
    <scope>NUCLEOTIDE SEQUENCE [LARGE SCALE GENOMIC DNA]</scope>
    <source>
        <strain evidence="2 3">NBRC 105379</strain>
    </source>
</reference>
<keyword evidence="1" id="KW-0472">Membrane</keyword>
<evidence type="ECO:0000256" key="1">
    <source>
        <dbReference type="SAM" id="Phobius"/>
    </source>
</evidence>
<dbReference type="SUPFAM" id="SSF53850">
    <property type="entry name" value="Periplasmic binding protein-like II"/>
    <property type="match status" value="1"/>
</dbReference>
<accession>A0A511ZHY3</accession>
<evidence type="ECO:0000313" key="3">
    <source>
        <dbReference type="Proteomes" id="UP000321558"/>
    </source>
</evidence>
<keyword evidence="3" id="KW-1185">Reference proteome</keyword>
<sequence>MKFKVPFLLSVCIVVLSIIYIFNLINQDFVLNKEDEYEDTMNIWLTTPGLISSVERFQEESGIKMNITKFKSEEALVEELILPNMEDNLPDLIEIHSSYGLDEIMELSNPNSIQKIGEDFSVAFHEATLENFSYDNGLYGYPLGIEIPIIIINRTILDNHIEDNQRVSPFNSCDTLAVYKEIQDKINNNKAKTFWFFHFDEDIPYYWDAFQQKEQGSKTSFEKLWTNLIKEYELVPPLDNHMAVTKFSNMEVGALITTSSNLQMIQELVRSTFEIEVLPLFDSGEPLFVSGSGFISFSNEKKVEMFYSFLDQDDVQLEFLSNTGWIPAKNSLIESKPFILQLPMAKYLGNLVKYHDVFSGKELSGESWETWKNIKEEAIGIEMSIE</sequence>
<feature type="transmembrane region" description="Helical" evidence="1">
    <location>
        <begin position="7"/>
        <end position="25"/>
    </location>
</feature>
<dbReference type="OrthoDB" id="2943688at2"/>
<keyword evidence="1" id="KW-0812">Transmembrane</keyword>
<dbReference type="AlphaFoldDB" id="A0A511ZHY3"/>
<dbReference type="Gene3D" id="3.40.190.10">
    <property type="entry name" value="Periplasmic binding protein-like II"/>
    <property type="match status" value="1"/>
</dbReference>
<evidence type="ECO:0000313" key="2">
    <source>
        <dbReference type="EMBL" id="GEN87046.1"/>
    </source>
</evidence>
<organism evidence="2 3">
    <name type="scientific">Oceanobacillus sojae</name>
    <dbReference type="NCBI Taxonomy" id="582851"/>
    <lineage>
        <taxon>Bacteria</taxon>
        <taxon>Bacillati</taxon>
        <taxon>Bacillota</taxon>
        <taxon>Bacilli</taxon>
        <taxon>Bacillales</taxon>
        <taxon>Bacillaceae</taxon>
        <taxon>Oceanobacillus</taxon>
    </lineage>
</organism>